<comment type="caution">
    <text evidence="1">The sequence shown here is derived from an EMBL/GenBank/DDBJ whole genome shotgun (WGS) entry which is preliminary data.</text>
</comment>
<dbReference type="AlphaFoldDB" id="A0AAV7WW57"/>
<keyword evidence="2" id="KW-1185">Reference proteome</keyword>
<gene>
    <name evidence="1" type="ORF">NDU88_003904</name>
</gene>
<protein>
    <submittedName>
        <fullName evidence="1">Uncharacterized protein</fullName>
    </submittedName>
</protein>
<dbReference type="Proteomes" id="UP001066276">
    <property type="component" value="Chromosome 1_1"/>
</dbReference>
<dbReference type="PANTHER" id="PTHR21301:SF10">
    <property type="entry name" value="REVERSE TRANSCRIPTASE DOMAIN-CONTAINING PROTEIN"/>
    <property type="match status" value="1"/>
</dbReference>
<name>A0AAV7WW57_PLEWA</name>
<organism evidence="1 2">
    <name type="scientific">Pleurodeles waltl</name>
    <name type="common">Iberian ribbed newt</name>
    <dbReference type="NCBI Taxonomy" id="8319"/>
    <lineage>
        <taxon>Eukaryota</taxon>
        <taxon>Metazoa</taxon>
        <taxon>Chordata</taxon>
        <taxon>Craniata</taxon>
        <taxon>Vertebrata</taxon>
        <taxon>Euteleostomi</taxon>
        <taxon>Amphibia</taxon>
        <taxon>Batrachia</taxon>
        <taxon>Caudata</taxon>
        <taxon>Salamandroidea</taxon>
        <taxon>Salamandridae</taxon>
        <taxon>Pleurodelinae</taxon>
        <taxon>Pleurodeles</taxon>
    </lineage>
</organism>
<dbReference type="EMBL" id="JANPWB010000001">
    <property type="protein sequence ID" value="KAJ1216300.1"/>
    <property type="molecule type" value="Genomic_DNA"/>
</dbReference>
<proteinExistence type="predicted"/>
<dbReference type="PANTHER" id="PTHR21301">
    <property type="entry name" value="REVERSE TRANSCRIPTASE"/>
    <property type="match status" value="1"/>
</dbReference>
<reference evidence="1" key="1">
    <citation type="journal article" date="2022" name="bioRxiv">
        <title>Sequencing and chromosome-scale assembly of the giantPleurodeles waltlgenome.</title>
        <authorList>
            <person name="Brown T."/>
            <person name="Elewa A."/>
            <person name="Iarovenko S."/>
            <person name="Subramanian E."/>
            <person name="Araus A.J."/>
            <person name="Petzold A."/>
            <person name="Susuki M."/>
            <person name="Suzuki K.-i.T."/>
            <person name="Hayashi T."/>
            <person name="Toyoda A."/>
            <person name="Oliveira C."/>
            <person name="Osipova E."/>
            <person name="Leigh N.D."/>
            <person name="Simon A."/>
            <person name="Yun M.H."/>
        </authorList>
    </citation>
    <scope>NUCLEOTIDE SEQUENCE</scope>
    <source>
        <strain evidence="1">20211129_DDA</strain>
        <tissue evidence="1">Liver</tissue>
    </source>
</reference>
<accession>A0AAV7WW57</accession>
<evidence type="ECO:0000313" key="2">
    <source>
        <dbReference type="Proteomes" id="UP001066276"/>
    </source>
</evidence>
<evidence type="ECO:0000313" key="1">
    <source>
        <dbReference type="EMBL" id="KAJ1216300.1"/>
    </source>
</evidence>
<sequence>MNPSDYRQECLRLLSDTTHYATLVRDPTNDLQTNIRSMIEEAGNNSWISPKEAEFLNTTHPRTPYFYCLPKIHKGTLPPLGRSIVSGIGSVLEPLSVFFDFFVQPLVKDLSTFLKDMTHVLNLIENINSLTQVQALITLDVEAL</sequence>